<reference evidence="1" key="1">
    <citation type="submission" date="2020-08" db="EMBL/GenBank/DDBJ databases">
        <title>Plant Genome Project.</title>
        <authorList>
            <person name="Zhang R.-G."/>
        </authorList>
    </citation>
    <scope>NUCLEOTIDE SEQUENCE</scope>
    <source>
        <strain evidence="1">WSP0</strain>
        <tissue evidence="1">Leaf</tissue>
    </source>
</reference>
<comment type="caution">
    <text evidence="1">The sequence shown here is derived from an EMBL/GenBank/DDBJ whole genome shotgun (WGS) entry which is preliminary data.</text>
</comment>
<dbReference type="AlphaFoldDB" id="A0AAV6L756"/>
<dbReference type="EMBL" id="JACTNZ010000002">
    <property type="protein sequence ID" value="KAG5560596.1"/>
    <property type="molecule type" value="Genomic_DNA"/>
</dbReference>
<evidence type="ECO:0000313" key="1">
    <source>
        <dbReference type="EMBL" id="KAG5560596.1"/>
    </source>
</evidence>
<sequence>MLKIITLLVKQKRVDALPANDPLHKVYKYGGTPRVYYFHKNVIKHHGKTCEAIAAAIGPGLSLLCDDRAAMTHLLEVFPEGMTMLYGRMVFHLYRISELHFGVMLVVRGDGGEYPLGKGFIEEGLKWELGDGSSIDPFCNEWIPFVSNPCGSVSANRWFSSSKVSDLINWESRSWRIPLLSFLFPPEVVLQSQKLGSNHDASNFVLADEASSRGVAQEGTLSVLVILMVLQIIGAEYTFE</sequence>
<evidence type="ECO:0000313" key="2">
    <source>
        <dbReference type="Proteomes" id="UP000823749"/>
    </source>
</evidence>
<protein>
    <submittedName>
        <fullName evidence="1">Uncharacterized protein</fullName>
    </submittedName>
</protein>
<proteinExistence type="predicted"/>
<keyword evidence="2" id="KW-1185">Reference proteome</keyword>
<dbReference type="Proteomes" id="UP000823749">
    <property type="component" value="Chromosome 2"/>
</dbReference>
<name>A0AAV6L756_9ERIC</name>
<organism evidence="1 2">
    <name type="scientific">Rhododendron griersonianum</name>
    <dbReference type="NCBI Taxonomy" id="479676"/>
    <lineage>
        <taxon>Eukaryota</taxon>
        <taxon>Viridiplantae</taxon>
        <taxon>Streptophyta</taxon>
        <taxon>Embryophyta</taxon>
        <taxon>Tracheophyta</taxon>
        <taxon>Spermatophyta</taxon>
        <taxon>Magnoliopsida</taxon>
        <taxon>eudicotyledons</taxon>
        <taxon>Gunneridae</taxon>
        <taxon>Pentapetalae</taxon>
        <taxon>asterids</taxon>
        <taxon>Ericales</taxon>
        <taxon>Ericaceae</taxon>
        <taxon>Ericoideae</taxon>
        <taxon>Rhodoreae</taxon>
        <taxon>Rhododendron</taxon>
    </lineage>
</organism>
<accession>A0AAV6L756</accession>
<gene>
    <name evidence="1" type="ORF">RHGRI_003801</name>
</gene>